<dbReference type="Proteomes" id="UP000059113">
    <property type="component" value="Chromosome"/>
</dbReference>
<reference evidence="1 2" key="1">
    <citation type="journal article" date="2015" name="Int. J. Syst. Evol. Microbiol.">
        <title>Erythrobacter atlanticus sp. nov., a bacterium from ocean sediment able to degrade polycyclic aromatic hydrocarbons.</title>
        <authorList>
            <person name="Zhuang L."/>
            <person name="Liu Y."/>
            <person name="Wang L."/>
            <person name="Wang W."/>
            <person name="Shao Z."/>
        </authorList>
    </citation>
    <scope>NUCLEOTIDE SEQUENCE [LARGE SCALE GENOMIC DNA]</scope>
    <source>
        <strain evidence="2">s21-N3</strain>
    </source>
</reference>
<sequence>MDGSGLSRAFLVVDLHDMSAGVLAALDFCHDIPARHILA</sequence>
<evidence type="ECO:0000313" key="1">
    <source>
        <dbReference type="EMBL" id="ANC50351.1"/>
    </source>
</evidence>
<dbReference type="EMBL" id="CP011310">
    <property type="protein sequence ID" value="ANC50351.1"/>
    <property type="molecule type" value="Genomic_DNA"/>
</dbReference>
<keyword evidence="2" id="KW-1185">Reference proteome</keyword>
<reference evidence="2" key="2">
    <citation type="submission" date="2015-04" db="EMBL/GenBank/DDBJ databases">
        <title>The complete genome sequence of Erythrobacter sp. s21-N3.</title>
        <authorList>
            <person name="Zhuang L."/>
            <person name="Liu Y."/>
            <person name="Shao Z."/>
        </authorList>
    </citation>
    <scope>NUCLEOTIDE SEQUENCE [LARGE SCALE GENOMIC DNA]</scope>
    <source>
        <strain evidence="2">s21-N3</strain>
    </source>
</reference>
<dbReference type="KEGG" id="ery:CP97_14665"/>
<protein>
    <submittedName>
        <fullName evidence="1">Uncharacterized protein</fullName>
    </submittedName>
</protein>
<organism evidence="1 2">
    <name type="scientific">Aurantiacibacter atlanticus</name>
    <dbReference type="NCBI Taxonomy" id="1648404"/>
    <lineage>
        <taxon>Bacteria</taxon>
        <taxon>Pseudomonadati</taxon>
        <taxon>Pseudomonadota</taxon>
        <taxon>Alphaproteobacteria</taxon>
        <taxon>Sphingomonadales</taxon>
        <taxon>Erythrobacteraceae</taxon>
        <taxon>Aurantiacibacter</taxon>
    </lineage>
</organism>
<gene>
    <name evidence="1" type="ORF">CP97_14665</name>
</gene>
<proteinExistence type="predicted"/>
<dbReference type="STRING" id="1648404.CP97_14665"/>
<evidence type="ECO:0000313" key="2">
    <source>
        <dbReference type="Proteomes" id="UP000059113"/>
    </source>
</evidence>
<accession>A0A161I440</accession>
<dbReference type="AlphaFoldDB" id="A0A161I440"/>
<name>A0A161I440_9SPHN</name>